<gene>
    <name evidence="3" type="ORF">MMUR_61070</name>
</gene>
<protein>
    <submittedName>
        <fullName evidence="3">Oxidoreductase</fullName>
    </submittedName>
</protein>
<dbReference type="EMBL" id="BLKT01000003">
    <property type="protein sequence ID" value="GFG61971.1"/>
    <property type="molecule type" value="Genomic_DNA"/>
</dbReference>
<dbReference type="InterPro" id="IPR046867">
    <property type="entry name" value="AldOxase/xan_DH_MoCoBD2"/>
</dbReference>
<dbReference type="InterPro" id="IPR037165">
    <property type="entry name" value="AldOxase/xan_DH_Mopterin-bd_sf"/>
</dbReference>
<proteinExistence type="predicted"/>
<organism evidence="3 4">
    <name type="scientific">Mycolicibacterium murale</name>
    <dbReference type="NCBI Taxonomy" id="182220"/>
    <lineage>
        <taxon>Bacteria</taxon>
        <taxon>Bacillati</taxon>
        <taxon>Actinomycetota</taxon>
        <taxon>Actinomycetes</taxon>
        <taxon>Mycobacteriales</taxon>
        <taxon>Mycobacteriaceae</taxon>
        <taxon>Mycolicibacterium</taxon>
    </lineage>
</organism>
<feature type="region of interest" description="Disordered" evidence="1">
    <location>
        <begin position="1"/>
        <end position="26"/>
    </location>
</feature>
<dbReference type="Pfam" id="PF20256">
    <property type="entry name" value="MoCoBD_2"/>
    <property type="match status" value="2"/>
</dbReference>
<dbReference type="GO" id="GO:0016491">
    <property type="term" value="F:oxidoreductase activity"/>
    <property type="evidence" value="ECO:0007669"/>
    <property type="project" value="InterPro"/>
</dbReference>
<dbReference type="Pfam" id="PF02738">
    <property type="entry name" value="MoCoBD_1"/>
    <property type="match status" value="2"/>
</dbReference>
<dbReference type="Proteomes" id="UP000465241">
    <property type="component" value="Unassembled WGS sequence"/>
</dbReference>
<keyword evidence="4" id="KW-1185">Reference proteome</keyword>
<evidence type="ECO:0000259" key="2">
    <source>
        <dbReference type="SMART" id="SM01008"/>
    </source>
</evidence>
<dbReference type="PANTHER" id="PTHR47495:SF1">
    <property type="entry name" value="BLL3820 PROTEIN"/>
    <property type="match status" value="1"/>
</dbReference>
<feature type="compositionally biased region" description="Gly residues" evidence="1">
    <location>
        <begin position="14"/>
        <end position="23"/>
    </location>
</feature>
<evidence type="ECO:0000313" key="4">
    <source>
        <dbReference type="Proteomes" id="UP000465241"/>
    </source>
</evidence>
<reference evidence="3 4" key="1">
    <citation type="journal article" date="2019" name="Emerg. Microbes Infect.">
        <title>Comprehensive subspecies identification of 175 nontuberculous mycobacteria species based on 7547 genomic profiles.</title>
        <authorList>
            <person name="Matsumoto Y."/>
            <person name="Kinjo T."/>
            <person name="Motooka D."/>
            <person name="Nabeya D."/>
            <person name="Jung N."/>
            <person name="Uechi K."/>
            <person name="Horii T."/>
            <person name="Iida T."/>
            <person name="Fujita J."/>
            <person name="Nakamura S."/>
        </authorList>
    </citation>
    <scope>NUCLEOTIDE SEQUENCE [LARGE SCALE GENOMIC DNA]</scope>
    <source>
        <strain evidence="3 4">JCM 13392</strain>
    </source>
</reference>
<evidence type="ECO:0000313" key="3">
    <source>
        <dbReference type="EMBL" id="GFG61971.1"/>
    </source>
</evidence>
<dbReference type="Gene3D" id="3.30.365.10">
    <property type="entry name" value="Aldehyde oxidase/xanthine dehydrogenase, molybdopterin binding domain"/>
    <property type="match status" value="4"/>
</dbReference>
<dbReference type="InterPro" id="IPR012368">
    <property type="entry name" value="OxRdtase_Mopterin-bd_su_IorB"/>
</dbReference>
<name>A0A7I9WW99_9MYCO</name>
<dbReference type="PANTHER" id="PTHR47495">
    <property type="entry name" value="ALDEHYDE DEHYDROGENASE"/>
    <property type="match status" value="1"/>
</dbReference>
<dbReference type="PIRSF" id="PIRSF036389">
    <property type="entry name" value="IOR_B"/>
    <property type="match status" value="1"/>
</dbReference>
<feature type="domain" description="Aldehyde oxidase/xanthine dehydrogenase a/b hammerhead" evidence="2">
    <location>
        <begin position="195"/>
        <end position="275"/>
    </location>
</feature>
<dbReference type="InterPro" id="IPR052516">
    <property type="entry name" value="N-heterocyclic_Hydroxylase"/>
</dbReference>
<dbReference type="AlphaFoldDB" id="A0A7I9WW99"/>
<dbReference type="Gene3D" id="3.90.1170.50">
    <property type="entry name" value="Aldehyde oxidase/xanthine dehydrogenase, a/b hammerhead"/>
    <property type="match status" value="1"/>
</dbReference>
<dbReference type="InterPro" id="IPR008274">
    <property type="entry name" value="AldOxase/xan_DH_MoCoBD1"/>
</dbReference>
<comment type="caution">
    <text evidence="3">The sequence shown here is derived from an EMBL/GenBank/DDBJ whole genome shotgun (WGS) entry which is preliminary data.</text>
</comment>
<dbReference type="SUPFAM" id="SSF56003">
    <property type="entry name" value="Molybdenum cofactor-binding domain"/>
    <property type="match status" value="2"/>
</dbReference>
<sequence>MPVRDPPTFRRRGAGGGRLGGGPMTTDLPASLVTNRLISTWLTITGDGTVALRVGKVELGQGITTALTQIAAHELDVAPESVTAGATNTASSPDEGLTAGSLSITFSGAAVRRVCAEARELFRRAAAKTAGLDVTAVRLSSGVFVTADGTRIGSYAELAAAVDLDVEVGDESLPVEFAPATAKDLPRVDLPDKVFGRPRFLHDLEFDGMLHARVVRPPRPGAHLEVIAAESVSMMPGVEKVVRDGDLLAVLARREGQATRAAEALSAAATWSPGIELPDGDELSRWLRSAPAETSQVRADGARHNGPVTVRGTFFRPFLAHASIGPGCAIAVLDRGRLFIWSYSQGVFTLGQAIAAAVGLDTADVVVQHVEGPGSYGHNSADDVAMDAALLALQVPGRHVRVQWSRGDEFAWEPYGPAMVGDLAASVDESGIITDLSYQLWTNGHTARPGYAPRHSLLSEAHRDGADALPPSVDPPAARGHGSARNAEPYYDIARVDVTVHRLLTMPIRTSSLRSLGSQLNTFALESVLDDLARETGRDPLELRLANLSDPRARDVLTTAAAEAGWGTPVPDGHGRGIAFCRYKNRSSYCAVVADVEATDRLRVHRLTIAVDVGRVVNADGVRNQIEGGAIQATSWTLLEQVRFDRNGITSTDWEAYPIARFSDVPRVDVHVIDRPDQPSLGAGEATQGPVTAAIGNALADALGMRVHTLPFTQENIVAAINTAAI</sequence>
<feature type="region of interest" description="Disordered" evidence="1">
    <location>
        <begin position="464"/>
        <end position="484"/>
    </location>
</feature>
<dbReference type="SMART" id="SM01008">
    <property type="entry name" value="Ald_Xan_dh_C"/>
    <property type="match status" value="1"/>
</dbReference>
<evidence type="ECO:0000256" key="1">
    <source>
        <dbReference type="SAM" id="MobiDB-lite"/>
    </source>
</evidence>
<dbReference type="InterPro" id="IPR000674">
    <property type="entry name" value="Ald_Oxase/Xan_DH_a/b"/>
</dbReference>
<accession>A0A7I9WW99</accession>